<gene>
    <name evidence="2" type="ORF">LCGC14_1902980</name>
</gene>
<dbReference type="EMBL" id="LAZR01019966">
    <property type="protein sequence ID" value="KKL90608.1"/>
    <property type="molecule type" value="Genomic_DNA"/>
</dbReference>
<accession>A0A0F9FWA7</accession>
<dbReference type="AlphaFoldDB" id="A0A0F9FWA7"/>
<proteinExistence type="predicted"/>
<feature type="region of interest" description="Disordered" evidence="1">
    <location>
        <begin position="115"/>
        <end position="187"/>
    </location>
</feature>
<comment type="caution">
    <text evidence="2">The sequence shown here is derived from an EMBL/GenBank/DDBJ whole genome shotgun (WGS) entry which is preliminary data.</text>
</comment>
<protein>
    <submittedName>
        <fullName evidence="2">Uncharacterized protein</fullName>
    </submittedName>
</protein>
<sequence length="268" mass="30004">MSTIPSEVHKAESGTLAVKNQEISNRITVWRGQAEALVVSNSEDYAATLAFLKELRTYKKAVGFEKDPGIHSAKQHLDFLREDKAKHIRPLDEIDRVAMQKAADWKEKERLAAAAEERRVNEQRRRDAAEKAAADRRVAEAAAEEERKRRQKAIDDARKSGEIKQREANKLAKQVAEQASRDKEAAREVEEAAAAQVKDVKVKANIPKLAGTMGRTNWKHRVVNPDLVPRAYLQPDEVAIGGMVRATKDKEKAEAKCPGIEVWSKDAV</sequence>
<reference evidence="2" key="1">
    <citation type="journal article" date="2015" name="Nature">
        <title>Complex archaea that bridge the gap between prokaryotes and eukaryotes.</title>
        <authorList>
            <person name="Spang A."/>
            <person name="Saw J.H."/>
            <person name="Jorgensen S.L."/>
            <person name="Zaremba-Niedzwiedzka K."/>
            <person name="Martijn J."/>
            <person name="Lind A.E."/>
            <person name="van Eijk R."/>
            <person name="Schleper C."/>
            <person name="Guy L."/>
            <person name="Ettema T.J."/>
        </authorList>
    </citation>
    <scope>NUCLEOTIDE SEQUENCE</scope>
</reference>
<name>A0A0F9FWA7_9ZZZZ</name>
<feature type="compositionally biased region" description="Basic and acidic residues" evidence="1">
    <location>
        <begin position="115"/>
        <end position="170"/>
    </location>
</feature>
<evidence type="ECO:0000256" key="1">
    <source>
        <dbReference type="SAM" id="MobiDB-lite"/>
    </source>
</evidence>
<organism evidence="2">
    <name type="scientific">marine sediment metagenome</name>
    <dbReference type="NCBI Taxonomy" id="412755"/>
    <lineage>
        <taxon>unclassified sequences</taxon>
        <taxon>metagenomes</taxon>
        <taxon>ecological metagenomes</taxon>
    </lineage>
</organism>
<evidence type="ECO:0000313" key="2">
    <source>
        <dbReference type="EMBL" id="KKL90608.1"/>
    </source>
</evidence>